<proteinExistence type="predicted"/>
<dbReference type="InterPro" id="IPR049517">
    <property type="entry name" value="ACX-like_C"/>
</dbReference>
<dbReference type="PANTHER" id="PTHR11365:SF2">
    <property type="entry name" value="5-OXOPROLINASE"/>
    <property type="match status" value="1"/>
</dbReference>
<dbReference type="GO" id="GO:0006749">
    <property type="term" value="P:glutathione metabolic process"/>
    <property type="evidence" value="ECO:0007669"/>
    <property type="project" value="TreeGrafter"/>
</dbReference>
<name>A0A3T0HSE9_9BACI</name>
<evidence type="ECO:0000259" key="2">
    <source>
        <dbReference type="Pfam" id="PF05378"/>
    </source>
</evidence>
<dbReference type="GO" id="GO:0005829">
    <property type="term" value="C:cytosol"/>
    <property type="evidence" value="ECO:0007669"/>
    <property type="project" value="TreeGrafter"/>
</dbReference>
<dbReference type="Pfam" id="PF19278">
    <property type="entry name" value="Hydant_A_C"/>
    <property type="match status" value="1"/>
</dbReference>
<evidence type="ECO:0000313" key="4">
    <source>
        <dbReference type="EMBL" id="AZU59971.1"/>
    </source>
</evidence>
<evidence type="ECO:0000259" key="3">
    <source>
        <dbReference type="Pfam" id="PF19278"/>
    </source>
</evidence>
<dbReference type="Pfam" id="PF05378">
    <property type="entry name" value="Hydant_A_N"/>
    <property type="match status" value="1"/>
</dbReference>
<dbReference type="Proteomes" id="UP000282892">
    <property type="component" value="Chromosome"/>
</dbReference>
<dbReference type="InterPro" id="IPR045079">
    <property type="entry name" value="Oxoprolinase-like"/>
</dbReference>
<accession>A0A3T0HSE9</accession>
<reference evidence="4 5" key="1">
    <citation type="submission" date="2017-07" db="EMBL/GenBank/DDBJ databases">
        <title>The complete genome sequence of Bacillus mesonae strain H20-5, an efficient strain improving plant abiotic stress resistance.</title>
        <authorList>
            <person name="Kim S.Y."/>
            <person name="Song H."/>
            <person name="Sang M.K."/>
            <person name="Weon H.-Y."/>
            <person name="Song J."/>
        </authorList>
    </citation>
    <scope>NUCLEOTIDE SEQUENCE [LARGE SCALE GENOMIC DNA]</scope>
    <source>
        <strain evidence="4 5">H20-5</strain>
    </source>
</reference>
<dbReference type="InterPro" id="IPR008040">
    <property type="entry name" value="Hydant_A_N"/>
</dbReference>
<keyword evidence="5" id="KW-1185">Reference proteome</keyword>
<dbReference type="GO" id="GO:0017168">
    <property type="term" value="F:5-oxoprolinase (ATP-hydrolyzing) activity"/>
    <property type="evidence" value="ECO:0007669"/>
    <property type="project" value="TreeGrafter"/>
</dbReference>
<dbReference type="OrthoDB" id="9768323at2"/>
<feature type="domain" description="Hydantoinase/oxoprolinase N-terminal" evidence="2">
    <location>
        <begin position="2"/>
        <end position="174"/>
    </location>
</feature>
<feature type="domain" description="Acetophenone carboxylase-like C-terminal" evidence="3">
    <location>
        <begin position="502"/>
        <end position="670"/>
    </location>
</feature>
<dbReference type="EMBL" id="CP022572">
    <property type="protein sequence ID" value="AZU59971.1"/>
    <property type="molecule type" value="Genomic_DNA"/>
</dbReference>
<protein>
    <submittedName>
        <fullName evidence="4">5-oxoprolinase</fullName>
    </submittedName>
</protein>
<dbReference type="STRING" id="1193713.GCA_001636315_02749"/>
<dbReference type="PANTHER" id="PTHR11365">
    <property type="entry name" value="5-OXOPROLINASE RELATED"/>
    <property type="match status" value="1"/>
</dbReference>
<dbReference type="RefSeq" id="WP_066390236.1">
    <property type="nucleotide sequence ID" value="NZ_CP022572.1"/>
</dbReference>
<dbReference type="SUPFAM" id="SSF53067">
    <property type="entry name" value="Actin-like ATPase domain"/>
    <property type="match status" value="1"/>
</dbReference>
<organism evidence="4 5">
    <name type="scientific">Neobacillus mesonae</name>
    <dbReference type="NCBI Taxonomy" id="1193713"/>
    <lineage>
        <taxon>Bacteria</taxon>
        <taxon>Bacillati</taxon>
        <taxon>Bacillota</taxon>
        <taxon>Bacilli</taxon>
        <taxon>Bacillales</taxon>
        <taxon>Bacillaceae</taxon>
        <taxon>Neobacillus</taxon>
    </lineage>
</organism>
<dbReference type="InterPro" id="IPR002821">
    <property type="entry name" value="Hydantoinase_A"/>
</dbReference>
<sequence length="680" mass="75513">MRVATDIGGTFTDLVYVDDQGYVGIAKSNTTPPNFEKGVLDVIDKAGVKTEQLSMFIHGTTVIINTLTERKGAKMGLITTKGFRDILEIARGNRPDLFNVRYKKPVPFVERHLRLEVDERLNYKGEVLSTLKREEIEACVNYFKKEGVEAIAVSYLHSYVNSSHEQETVKIIKELWPEVFVTASNEITKEWREYERTNTAVLNAYVQPTATTYIDKLDKELRAQIEIDQRYIMQSNGGTTKFNNAKEAPINMVESGPVAGIFGAAVLGELIGEKNIIAFDIGGTTAKCSLIEDGEVKVSTDYYIEKDSRHAGYPIKAPVVDIVEIGNGGGSIAWIDNAGSLKVGPQSAGAYPGPVAYGLGGTEPTTTDANLLTGRLSPKNFDYEVDMNNVKDAIQKKIGDHFGITAEEAALGIIRIANSNMLNALKLISIRKGHNPQDFTLLAFGGGGSMHAPALALELGVKKVVVPIASPVFSAWGMLMTDLRHDYIKTYIKRLNELTLVEMDDQWEEIEKHALAHYEDEGMTADQVEFHRFADMRYLGQEHTVKVPVPNGKWKEEDKHSIIAKFHELHEKNYTFKLEDSPTEIVNLHVTAFGKVPKPAIGKVTRTGSVEGAKKEDRNVYYEKQGWVNTPVYDREVLPPNEVVHGPAIVEEKAAVTVIYQGQQLHLDDFGNIIIEMGEK</sequence>
<evidence type="ECO:0000259" key="1">
    <source>
        <dbReference type="Pfam" id="PF01968"/>
    </source>
</evidence>
<dbReference type="AlphaFoldDB" id="A0A3T0HSE9"/>
<dbReference type="InterPro" id="IPR043129">
    <property type="entry name" value="ATPase_NBD"/>
</dbReference>
<evidence type="ECO:0000313" key="5">
    <source>
        <dbReference type="Proteomes" id="UP000282892"/>
    </source>
</evidence>
<dbReference type="Pfam" id="PF01968">
    <property type="entry name" value="Hydantoinase_A"/>
    <property type="match status" value="1"/>
</dbReference>
<dbReference type="KEGG" id="nmk:CHR53_00995"/>
<feature type="domain" description="Hydantoinase A/oxoprolinase" evidence="1">
    <location>
        <begin position="196"/>
        <end position="486"/>
    </location>
</feature>
<gene>
    <name evidence="4" type="ORF">CHR53_00995</name>
</gene>